<dbReference type="Proteomes" id="UP001276840">
    <property type="component" value="Unassembled WGS sequence"/>
</dbReference>
<accession>A0ABU4ZDB8</accession>
<keyword evidence="2" id="KW-1185">Reference proteome</keyword>
<dbReference type="EMBL" id="JAVIJF010000001">
    <property type="protein sequence ID" value="MDX8523057.1"/>
    <property type="molecule type" value="Genomic_DNA"/>
</dbReference>
<protein>
    <recommendedName>
        <fullName evidence="3">DUF3563 domain-containing protein</fullName>
    </recommendedName>
</protein>
<name>A0ABU4ZDB8_9HYPH</name>
<sequence>MRRALSALLSPLRNRRRLLPPQDDYLKRDIGLHERENPREYWEYWWHHR</sequence>
<comment type="caution">
    <text evidence="1">The sequence shown here is derived from an EMBL/GenBank/DDBJ whole genome shotgun (WGS) entry which is preliminary data.</text>
</comment>
<evidence type="ECO:0000313" key="1">
    <source>
        <dbReference type="EMBL" id="MDX8523057.1"/>
    </source>
</evidence>
<proteinExistence type="predicted"/>
<reference evidence="1 2" key="1">
    <citation type="submission" date="2023-08" db="EMBL/GenBank/DDBJ databases">
        <title>Implementing the SeqCode for naming new Mesorhizobium species isolated from Vachellia karroo root nodules.</title>
        <authorList>
            <person name="Van Lill M."/>
        </authorList>
    </citation>
    <scope>NUCLEOTIDE SEQUENCE [LARGE SCALE GENOMIC DNA]</scope>
    <source>
        <strain evidence="1 2">MSK 1335</strain>
    </source>
</reference>
<dbReference type="RefSeq" id="WP_320230775.1">
    <property type="nucleotide sequence ID" value="NZ_JAVIJF010000001.1"/>
</dbReference>
<evidence type="ECO:0008006" key="3">
    <source>
        <dbReference type="Google" id="ProtNLM"/>
    </source>
</evidence>
<evidence type="ECO:0000313" key="2">
    <source>
        <dbReference type="Proteomes" id="UP001276840"/>
    </source>
</evidence>
<gene>
    <name evidence="1" type="ORF">RFM68_00940</name>
</gene>
<organism evidence="1 2">
    <name type="scientific">Mesorhizobium montanum</name>
    <dbReference type="NCBI Taxonomy" id="3072323"/>
    <lineage>
        <taxon>Bacteria</taxon>
        <taxon>Pseudomonadati</taxon>
        <taxon>Pseudomonadota</taxon>
        <taxon>Alphaproteobacteria</taxon>
        <taxon>Hyphomicrobiales</taxon>
        <taxon>Phyllobacteriaceae</taxon>
        <taxon>Mesorhizobium</taxon>
    </lineage>
</organism>